<evidence type="ECO:0000313" key="10">
    <source>
        <dbReference type="EMBL" id="NUU60974.1"/>
    </source>
</evidence>
<dbReference type="GO" id="GO:0005886">
    <property type="term" value="C:plasma membrane"/>
    <property type="evidence" value="ECO:0007669"/>
    <property type="project" value="UniProtKB-SubCell"/>
</dbReference>
<feature type="transmembrane region" description="Helical" evidence="8">
    <location>
        <begin position="268"/>
        <end position="293"/>
    </location>
</feature>
<organism evidence="10 11">
    <name type="scientific">Paenibacillus agri</name>
    <dbReference type="NCBI Taxonomy" id="2744309"/>
    <lineage>
        <taxon>Bacteria</taxon>
        <taxon>Bacillati</taxon>
        <taxon>Bacillota</taxon>
        <taxon>Bacilli</taxon>
        <taxon>Bacillales</taxon>
        <taxon>Paenibacillaceae</taxon>
        <taxon>Paenibacillus</taxon>
    </lineage>
</organism>
<keyword evidence="3" id="KW-0813">Transport</keyword>
<protein>
    <submittedName>
        <fullName evidence="10">ABC transporter permease</fullName>
    </submittedName>
</protein>
<keyword evidence="4" id="KW-1003">Cell membrane</keyword>
<evidence type="ECO:0000259" key="9">
    <source>
        <dbReference type="PROSITE" id="PS51012"/>
    </source>
</evidence>
<feature type="domain" description="ABC transmembrane type-2" evidence="9">
    <location>
        <begin position="155"/>
        <end position="380"/>
    </location>
</feature>
<dbReference type="PANTHER" id="PTHR30294:SF45">
    <property type="entry name" value="LINEARMYCIN RESISTANCE PERMEASE PROTEIN LNRN"/>
    <property type="match status" value="1"/>
</dbReference>
<feature type="transmembrane region" description="Helical" evidence="8">
    <location>
        <begin position="192"/>
        <end position="212"/>
    </location>
</feature>
<dbReference type="InterPro" id="IPR013525">
    <property type="entry name" value="ABC2_TM"/>
</dbReference>
<comment type="subcellular location">
    <subcellularLocation>
        <location evidence="1">Cell membrane</location>
        <topology evidence="1">Multi-pass membrane protein</topology>
    </subcellularLocation>
</comment>
<proteinExistence type="inferred from homology"/>
<feature type="transmembrane region" description="Helical" evidence="8">
    <location>
        <begin position="355"/>
        <end position="377"/>
    </location>
</feature>
<dbReference type="PROSITE" id="PS51012">
    <property type="entry name" value="ABC_TM2"/>
    <property type="match status" value="1"/>
</dbReference>
<comment type="caution">
    <text evidence="10">The sequence shown here is derived from an EMBL/GenBank/DDBJ whole genome shotgun (WGS) entry which is preliminary data.</text>
</comment>
<evidence type="ECO:0000256" key="8">
    <source>
        <dbReference type="SAM" id="Phobius"/>
    </source>
</evidence>
<evidence type="ECO:0000313" key="11">
    <source>
        <dbReference type="Proteomes" id="UP000564806"/>
    </source>
</evidence>
<keyword evidence="5 8" id="KW-0812">Transmembrane</keyword>
<evidence type="ECO:0000256" key="4">
    <source>
        <dbReference type="ARBA" id="ARBA00022475"/>
    </source>
</evidence>
<accession>A0A850ENS9</accession>
<dbReference type="EMBL" id="JABWCS010000205">
    <property type="protein sequence ID" value="NUU60974.1"/>
    <property type="molecule type" value="Genomic_DNA"/>
</dbReference>
<dbReference type="Gene3D" id="3.40.1710.10">
    <property type="entry name" value="abc type-2 transporter like domain"/>
    <property type="match status" value="1"/>
</dbReference>
<dbReference type="RefSeq" id="WP_175371525.1">
    <property type="nucleotide sequence ID" value="NZ_JABWCS010000205.1"/>
</dbReference>
<name>A0A850ENS9_9BACL</name>
<evidence type="ECO:0000256" key="7">
    <source>
        <dbReference type="ARBA" id="ARBA00023136"/>
    </source>
</evidence>
<dbReference type="InterPro" id="IPR047817">
    <property type="entry name" value="ABC2_TM_bact-type"/>
</dbReference>
<sequence length="386" mass="41381">MRNIMTIAWNMAKRTIGSRSGLLIYIILPCIVVSAIITTTGSSGEEPAIVLYANLDSGAGGQHVIAELAATGDYKLVQTSGEAELKAKVTDQKGTAGVFIPPGYTEDLLAGKKPQISFYELKISESSIMLQRKAEDIAGRMGNTAEAVRTANAAGGNAESKFSAVLQQAEQHQVGSKRTDYNLYPRAELTSVTGFTLLFLMGLVTSSVSIIVKDRRDRTMMRMFSAPVHAYEIAIGNFLGSFLVGLIQIITLLTFTRGILGYDFGVPLYLYFLVLAAFILVSMGIASTITGLVRNQNNTGMLNALILTPTCMLGGCFWPISIMPDYMQKIANFVPQKWAMQAVNVAATGGGWSELWLPFAILGLMAAILLAIGSATLRPNEAGSGV</sequence>
<dbReference type="Pfam" id="PF12698">
    <property type="entry name" value="ABC2_membrane_3"/>
    <property type="match status" value="1"/>
</dbReference>
<dbReference type="Proteomes" id="UP000564806">
    <property type="component" value="Unassembled WGS sequence"/>
</dbReference>
<keyword evidence="7 8" id="KW-0472">Membrane</keyword>
<keyword evidence="6 8" id="KW-1133">Transmembrane helix</keyword>
<dbReference type="GO" id="GO:0140359">
    <property type="term" value="F:ABC-type transporter activity"/>
    <property type="evidence" value="ECO:0007669"/>
    <property type="project" value="InterPro"/>
</dbReference>
<dbReference type="InterPro" id="IPR051449">
    <property type="entry name" value="ABC-2_transporter_component"/>
</dbReference>
<dbReference type="PANTHER" id="PTHR30294">
    <property type="entry name" value="MEMBRANE COMPONENT OF ABC TRANSPORTER YHHJ-RELATED"/>
    <property type="match status" value="1"/>
</dbReference>
<reference evidence="10" key="1">
    <citation type="submission" date="2020-06" db="EMBL/GenBank/DDBJ databases">
        <title>Paenibacillus sp. nov., isolated from soil.</title>
        <authorList>
            <person name="Seo Y.L."/>
        </authorList>
    </citation>
    <scope>NUCLEOTIDE SEQUENCE [LARGE SCALE GENOMIC DNA]</scope>
    <source>
        <strain evidence="10">JW14</strain>
    </source>
</reference>
<feature type="transmembrane region" description="Helical" evidence="8">
    <location>
        <begin position="21"/>
        <end position="41"/>
    </location>
</feature>
<gene>
    <name evidence="10" type="ORF">HPT30_11505</name>
</gene>
<evidence type="ECO:0000256" key="5">
    <source>
        <dbReference type="ARBA" id="ARBA00022692"/>
    </source>
</evidence>
<comment type="similarity">
    <text evidence="2">Belongs to the ABC-2 integral membrane protein family.</text>
</comment>
<keyword evidence="11" id="KW-1185">Reference proteome</keyword>
<dbReference type="AlphaFoldDB" id="A0A850ENS9"/>
<feature type="transmembrane region" description="Helical" evidence="8">
    <location>
        <begin position="300"/>
        <end position="320"/>
    </location>
</feature>
<evidence type="ECO:0000256" key="1">
    <source>
        <dbReference type="ARBA" id="ARBA00004651"/>
    </source>
</evidence>
<evidence type="ECO:0000256" key="6">
    <source>
        <dbReference type="ARBA" id="ARBA00022989"/>
    </source>
</evidence>
<evidence type="ECO:0000256" key="3">
    <source>
        <dbReference type="ARBA" id="ARBA00022448"/>
    </source>
</evidence>
<evidence type="ECO:0000256" key="2">
    <source>
        <dbReference type="ARBA" id="ARBA00007783"/>
    </source>
</evidence>
<feature type="transmembrane region" description="Helical" evidence="8">
    <location>
        <begin position="233"/>
        <end position="256"/>
    </location>
</feature>